<dbReference type="CDD" id="cd02947">
    <property type="entry name" value="TRX_family"/>
    <property type="match status" value="1"/>
</dbReference>
<dbReference type="InterPro" id="IPR036249">
    <property type="entry name" value="Thioredoxin-like_sf"/>
</dbReference>
<name>A0A218KC33_9CAUD</name>
<evidence type="ECO:0008006" key="3">
    <source>
        <dbReference type="Google" id="ProtNLM"/>
    </source>
</evidence>
<dbReference type="Gene3D" id="3.40.30.10">
    <property type="entry name" value="Glutaredoxin"/>
    <property type="match status" value="1"/>
</dbReference>
<evidence type="ECO:0000313" key="2">
    <source>
        <dbReference type="Proteomes" id="UP000223102"/>
    </source>
</evidence>
<reference evidence="1 2" key="1">
    <citation type="submission" date="2015-06" db="EMBL/GenBank/DDBJ databases">
        <title>Complete genome sequence of Bacillus cereus phage PBC2.</title>
        <authorList>
            <person name="Kong M."/>
            <person name="Ryu S."/>
        </authorList>
    </citation>
    <scope>NUCLEOTIDE SEQUENCE [LARGE SCALE GENOMIC DNA]</scope>
</reference>
<gene>
    <name evidence="1" type="ORF">PBC2_135</name>
</gene>
<dbReference type="SUPFAM" id="SSF52833">
    <property type="entry name" value="Thioredoxin-like"/>
    <property type="match status" value="1"/>
</dbReference>
<accession>A0A218KC33</accession>
<evidence type="ECO:0000313" key="1">
    <source>
        <dbReference type="EMBL" id="AKQ08450.1"/>
    </source>
</evidence>
<keyword evidence="2" id="KW-1185">Reference proteome</keyword>
<protein>
    <recommendedName>
        <fullName evidence="3">Thioredoxin</fullName>
    </recommendedName>
</protein>
<dbReference type="Proteomes" id="UP000223102">
    <property type="component" value="Segment"/>
</dbReference>
<organism evidence="1 2">
    <name type="scientific">Bacillus phage PBC2</name>
    <dbReference type="NCBI Taxonomy" id="1675029"/>
    <lineage>
        <taxon>Viruses</taxon>
        <taxon>Duplodnaviria</taxon>
        <taxon>Heunggongvirae</taxon>
        <taxon>Uroviricota</taxon>
        <taxon>Caudoviricetes</taxon>
        <taxon>Andregratiavirinae</taxon>
        <taxon>Haetaevirus</taxon>
        <taxon>Haetaevirus PBC2</taxon>
    </lineage>
</organism>
<sequence>MAKLFKLEKSNCVPCRNADATLKEYFDVELSKDEKINMNMNPQIAQKLGIMSAPTFLLLSEDVDAEDLKKMTKEEIEEMTITMYSGAGLSKLAEILKQAGKIQ</sequence>
<dbReference type="EMBL" id="KT070867">
    <property type="protein sequence ID" value="AKQ08450.1"/>
    <property type="molecule type" value="Genomic_DNA"/>
</dbReference>
<proteinExistence type="predicted"/>